<organism evidence="2">
    <name type="scientific">Candidatus Kentrum eta</name>
    <dbReference type="NCBI Taxonomy" id="2126337"/>
    <lineage>
        <taxon>Bacteria</taxon>
        <taxon>Pseudomonadati</taxon>
        <taxon>Pseudomonadota</taxon>
        <taxon>Gammaproteobacteria</taxon>
        <taxon>Candidatus Kentrum</taxon>
    </lineage>
</organism>
<evidence type="ECO:0008006" key="4">
    <source>
        <dbReference type="Google" id="ProtNLM"/>
    </source>
</evidence>
<dbReference type="EMBL" id="CAADFJ010000047">
    <property type="protein sequence ID" value="VFK00488.1"/>
    <property type="molecule type" value="Genomic_DNA"/>
</dbReference>
<dbReference type="AlphaFoldDB" id="A0A450UMQ3"/>
<sequence>MPYSNFKTIEDITGAFAITIDTEKARLEFIIAPLLIEVRRILDRKISLFSGTEFNVDDELGLNGCCDFLLSTSPDQVFIKTPVVCVVEAKNENIRSGYAQCIAGMMASRIFNERNATAFRYILGVVTTGSNWRFLKLESDTVSIDFNEYLISQAGKILGILVRAIKENSTDP</sequence>
<reference evidence="2" key="1">
    <citation type="submission" date="2019-02" db="EMBL/GenBank/DDBJ databases">
        <authorList>
            <person name="Gruber-Vodicka R. H."/>
            <person name="Seah K. B. B."/>
        </authorList>
    </citation>
    <scope>NUCLEOTIDE SEQUENCE</scope>
    <source>
        <strain evidence="3">BECK_SA2B12</strain>
        <strain evidence="1">BECK_SA2B15</strain>
        <strain evidence="2">BECK_SA2B20</strain>
    </source>
</reference>
<evidence type="ECO:0000313" key="2">
    <source>
        <dbReference type="EMBL" id="VFJ93826.1"/>
    </source>
</evidence>
<proteinExistence type="predicted"/>
<protein>
    <recommendedName>
        <fullName evidence="4">Type I restriction enzyme R protein N terminus (HSDR_N)</fullName>
    </recommendedName>
</protein>
<evidence type="ECO:0000313" key="1">
    <source>
        <dbReference type="EMBL" id="VFJ93091.1"/>
    </source>
</evidence>
<evidence type="ECO:0000313" key="3">
    <source>
        <dbReference type="EMBL" id="VFK00488.1"/>
    </source>
</evidence>
<dbReference type="EMBL" id="CAADFI010000051">
    <property type="protein sequence ID" value="VFJ93826.1"/>
    <property type="molecule type" value="Genomic_DNA"/>
</dbReference>
<accession>A0A450UMQ3</accession>
<dbReference type="EMBL" id="CAADFG010000052">
    <property type="protein sequence ID" value="VFJ93091.1"/>
    <property type="molecule type" value="Genomic_DNA"/>
</dbReference>
<gene>
    <name evidence="1" type="ORF">BECKH772A_GA0070896_100526</name>
    <name evidence="2" type="ORF">BECKH772B_GA0070898_100516</name>
    <name evidence="3" type="ORF">BECKH772C_GA0070978_100475</name>
</gene>
<name>A0A450UMQ3_9GAMM</name>